<organism evidence="1 2">
    <name type="scientific">Chitinimonas taiwanensis DSM 18899</name>
    <dbReference type="NCBI Taxonomy" id="1121279"/>
    <lineage>
        <taxon>Bacteria</taxon>
        <taxon>Pseudomonadati</taxon>
        <taxon>Pseudomonadota</taxon>
        <taxon>Betaproteobacteria</taxon>
        <taxon>Neisseriales</taxon>
        <taxon>Chitinibacteraceae</taxon>
        <taxon>Chitinimonas</taxon>
    </lineage>
</organism>
<protein>
    <submittedName>
        <fullName evidence="1">Uncharacterized protein</fullName>
    </submittedName>
</protein>
<proteinExistence type="predicted"/>
<sequence length="48" mass="5372">MKNGQFIALPYAVEVGWPDIRACLPKIVIFPVDRGSFGTVLLEQEICH</sequence>
<reference evidence="1 2" key="1">
    <citation type="submission" date="2016-11" db="EMBL/GenBank/DDBJ databases">
        <authorList>
            <person name="Jaros S."/>
            <person name="Januszkiewicz K."/>
            <person name="Wedrychowicz H."/>
        </authorList>
    </citation>
    <scope>NUCLEOTIDE SEQUENCE [LARGE SCALE GENOMIC DNA]</scope>
    <source>
        <strain evidence="1 2">DSM 18899</strain>
    </source>
</reference>
<gene>
    <name evidence="1" type="ORF">SAMN02745887_00924</name>
</gene>
<evidence type="ECO:0000313" key="1">
    <source>
        <dbReference type="EMBL" id="SFZ73638.1"/>
    </source>
</evidence>
<name>A0A1K2HA04_9NEIS</name>
<dbReference type="AlphaFoldDB" id="A0A1K2HA04"/>
<dbReference type="Proteomes" id="UP000186513">
    <property type="component" value="Unassembled WGS sequence"/>
</dbReference>
<evidence type="ECO:0000313" key="2">
    <source>
        <dbReference type="Proteomes" id="UP000186513"/>
    </source>
</evidence>
<accession>A0A1K2HA04</accession>
<dbReference type="EMBL" id="FPKR01000003">
    <property type="protein sequence ID" value="SFZ73638.1"/>
    <property type="molecule type" value="Genomic_DNA"/>
</dbReference>
<keyword evidence="2" id="KW-1185">Reference proteome</keyword>